<gene>
    <name evidence="2" type="ORF">FL583_25580</name>
</gene>
<proteinExistence type="predicted"/>
<reference evidence="2 3" key="1">
    <citation type="submission" date="2019-07" db="EMBL/GenBank/DDBJ databases">
        <title>Cryptosporangium phraense sp. nov., isolated from plant litter.</title>
        <authorList>
            <person name="Suriyachadkun C."/>
        </authorList>
    </citation>
    <scope>NUCLEOTIDE SEQUENCE [LARGE SCALE GENOMIC DNA]</scope>
    <source>
        <strain evidence="2 3">A-T 5661</strain>
    </source>
</reference>
<keyword evidence="1" id="KW-0472">Membrane</keyword>
<dbReference type="OrthoDB" id="10013146at2"/>
<organism evidence="2 3">
    <name type="scientific">Cryptosporangium phraense</name>
    <dbReference type="NCBI Taxonomy" id="2593070"/>
    <lineage>
        <taxon>Bacteria</taxon>
        <taxon>Bacillati</taxon>
        <taxon>Actinomycetota</taxon>
        <taxon>Actinomycetes</taxon>
        <taxon>Cryptosporangiales</taxon>
        <taxon>Cryptosporangiaceae</taxon>
        <taxon>Cryptosporangium</taxon>
    </lineage>
</organism>
<dbReference type="AlphaFoldDB" id="A0A545AM06"/>
<evidence type="ECO:0000313" key="2">
    <source>
        <dbReference type="EMBL" id="TQS42300.1"/>
    </source>
</evidence>
<evidence type="ECO:0000313" key="3">
    <source>
        <dbReference type="Proteomes" id="UP000317982"/>
    </source>
</evidence>
<evidence type="ECO:0000256" key="1">
    <source>
        <dbReference type="SAM" id="Phobius"/>
    </source>
</evidence>
<keyword evidence="1" id="KW-1133">Transmembrane helix</keyword>
<keyword evidence="1" id="KW-0812">Transmembrane</keyword>
<feature type="transmembrane region" description="Helical" evidence="1">
    <location>
        <begin position="56"/>
        <end position="73"/>
    </location>
</feature>
<dbReference type="RefSeq" id="WP_142707357.1">
    <property type="nucleotide sequence ID" value="NZ_VIRS01000019.1"/>
</dbReference>
<accession>A0A545AM06</accession>
<name>A0A545AM06_9ACTN</name>
<dbReference type="InParanoid" id="A0A545AM06"/>
<feature type="transmembrane region" description="Helical" evidence="1">
    <location>
        <begin position="111"/>
        <end position="131"/>
    </location>
</feature>
<dbReference type="EMBL" id="VIRS01000019">
    <property type="protein sequence ID" value="TQS42300.1"/>
    <property type="molecule type" value="Genomic_DNA"/>
</dbReference>
<protein>
    <submittedName>
        <fullName evidence="2">Uncharacterized protein</fullName>
    </submittedName>
</protein>
<feature type="transmembrane region" description="Helical" evidence="1">
    <location>
        <begin position="80"/>
        <end position="99"/>
    </location>
</feature>
<sequence length="137" mass="14674">MTTTHAPAPFPRVALGLLLTLLAGAGLAWVALAAADGAVAITDIDYRTEFVDDRWWSAGLLLVVPVFLLSRTWGGLGVAVTAYLGAIQFVVAAVTVHRYQVSGWSDGLESFAYLEAFLFTAAFAAAAFLGWRRKKAR</sequence>
<dbReference type="Proteomes" id="UP000317982">
    <property type="component" value="Unassembled WGS sequence"/>
</dbReference>
<keyword evidence="3" id="KW-1185">Reference proteome</keyword>
<comment type="caution">
    <text evidence="2">The sequence shown here is derived from an EMBL/GenBank/DDBJ whole genome shotgun (WGS) entry which is preliminary data.</text>
</comment>